<dbReference type="RefSeq" id="XP_007754600.1">
    <property type="nucleotide sequence ID" value="XM_007756410.1"/>
</dbReference>
<evidence type="ECO:0000313" key="1">
    <source>
        <dbReference type="EMBL" id="EXJ61946.1"/>
    </source>
</evidence>
<accession>W9WBK4</accession>
<protein>
    <submittedName>
        <fullName evidence="1">Uncharacterized protein</fullName>
    </submittedName>
</protein>
<dbReference type="Proteomes" id="UP000019473">
    <property type="component" value="Unassembled WGS sequence"/>
</dbReference>
<keyword evidence="2" id="KW-1185">Reference proteome</keyword>
<evidence type="ECO:0000313" key="2">
    <source>
        <dbReference type="Proteomes" id="UP000019473"/>
    </source>
</evidence>
<sequence length="86" mass="10012">MKQVLTLVMRRLGHTHFTGVMIPFHKDPEAYKRSTEVTDLDFSVARFATELCDTRMLGLNADRAPYFHKERLAMSLRHIIHLEELG</sequence>
<dbReference type="GeneID" id="19176985"/>
<gene>
    <name evidence="1" type="ORF">A1O7_02378</name>
</gene>
<proteinExistence type="predicted"/>
<name>W9WBK4_9EURO</name>
<dbReference type="AlphaFoldDB" id="W9WBK4"/>
<dbReference type="EMBL" id="AMGW01000002">
    <property type="protein sequence ID" value="EXJ61946.1"/>
    <property type="molecule type" value="Genomic_DNA"/>
</dbReference>
<comment type="caution">
    <text evidence="1">The sequence shown here is derived from an EMBL/GenBank/DDBJ whole genome shotgun (WGS) entry which is preliminary data.</text>
</comment>
<dbReference type="HOGENOM" id="CLU_2497713_0_0_1"/>
<dbReference type="VEuPathDB" id="FungiDB:A1O7_02378"/>
<organism evidence="1 2">
    <name type="scientific">Cladophialophora yegresii CBS 114405</name>
    <dbReference type="NCBI Taxonomy" id="1182544"/>
    <lineage>
        <taxon>Eukaryota</taxon>
        <taxon>Fungi</taxon>
        <taxon>Dikarya</taxon>
        <taxon>Ascomycota</taxon>
        <taxon>Pezizomycotina</taxon>
        <taxon>Eurotiomycetes</taxon>
        <taxon>Chaetothyriomycetidae</taxon>
        <taxon>Chaetothyriales</taxon>
        <taxon>Herpotrichiellaceae</taxon>
        <taxon>Cladophialophora</taxon>
    </lineage>
</organism>
<reference evidence="1 2" key="1">
    <citation type="submission" date="2013-03" db="EMBL/GenBank/DDBJ databases">
        <title>The Genome Sequence of Cladophialophora yegresii CBS 114405.</title>
        <authorList>
            <consortium name="The Broad Institute Genomics Platform"/>
            <person name="Cuomo C."/>
            <person name="de Hoog S."/>
            <person name="Gorbushina A."/>
            <person name="Walker B."/>
            <person name="Young S.K."/>
            <person name="Zeng Q."/>
            <person name="Gargeya S."/>
            <person name="Fitzgerald M."/>
            <person name="Haas B."/>
            <person name="Abouelleil A."/>
            <person name="Allen A.W."/>
            <person name="Alvarado L."/>
            <person name="Arachchi H.M."/>
            <person name="Berlin A.M."/>
            <person name="Chapman S.B."/>
            <person name="Gainer-Dewar J."/>
            <person name="Goldberg J."/>
            <person name="Griggs A."/>
            <person name="Gujja S."/>
            <person name="Hansen M."/>
            <person name="Howarth C."/>
            <person name="Imamovic A."/>
            <person name="Ireland A."/>
            <person name="Larimer J."/>
            <person name="McCowan C."/>
            <person name="Murphy C."/>
            <person name="Pearson M."/>
            <person name="Poon T.W."/>
            <person name="Priest M."/>
            <person name="Roberts A."/>
            <person name="Saif S."/>
            <person name="Shea T."/>
            <person name="Sisk P."/>
            <person name="Sykes S."/>
            <person name="Wortman J."/>
            <person name="Nusbaum C."/>
            <person name="Birren B."/>
        </authorList>
    </citation>
    <scope>NUCLEOTIDE SEQUENCE [LARGE SCALE GENOMIC DNA]</scope>
    <source>
        <strain evidence="1 2">CBS 114405</strain>
    </source>
</reference>